<evidence type="ECO:0000256" key="1">
    <source>
        <dbReference type="SAM" id="SignalP"/>
    </source>
</evidence>
<organism evidence="3 4">
    <name type="scientific">Craurococcus roseus</name>
    <dbReference type="NCBI Taxonomy" id="77585"/>
    <lineage>
        <taxon>Bacteria</taxon>
        <taxon>Pseudomonadati</taxon>
        <taxon>Pseudomonadota</taxon>
        <taxon>Alphaproteobacteria</taxon>
        <taxon>Acetobacterales</taxon>
        <taxon>Acetobacteraceae</taxon>
        <taxon>Craurococcus</taxon>
    </lineage>
</organism>
<feature type="signal peptide" evidence="1">
    <location>
        <begin position="1"/>
        <end position="30"/>
    </location>
</feature>
<sequence>MTSMTMRRRHLLAAAAGGAAITVLPRAAGAQMQPATAEAIRKATGGKEPQDGRVALRLPPIAENGNTVPLTVSVDSPMTAADHVKTVWIFADKNPTPDVAVFHLTPALGRAQADTRMRLGQTQDVIAVAQMSDGAFYMARTEVKVTIGGCGG</sequence>
<protein>
    <submittedName>
        <fullName evidence="3">Thiosulfate oxidation carrier protein SoxY</fullName>
    </submittedName>
</protein>
<dbReference type="PROSITE" id="PS51318">
    <property type="entry name" value="TAT"/>
    <property type="match status" value="1"/>
</dbReference>
<name>A0ABN1F025_9PROT</name>
<accession>A0ABN1F025</accession>
<dbReference type="Gene3D" id="2.60.40.2470">
    <property type="entry name" value="SoxY domain"/>
    <property type="match status" value="1"/>
</dbReference>
<dbReference type="NCBIfam" id="TIGR04488">
    <property type="entry name" value="SoxY_true_GGCGG"/>
    <property type="match status" value="1"/>
</dbReference>
<dbReference type="InterPro" id="IPR038162">
    <property type="entry name" value="SoxY_sf"/>
</dbReference>
<comment type="caution">
    <text evidence="3">The sequence shown here is derived from an EMBL/GenBank/DDBJ whole genome shotgun (WGS) entry which is preliminary data.</text>
</comment>
<dbReference type="InterPro" id="IPR006311">
    <property type="entry name" value="TAT_signal"/>
</dbReference>
<dbReference type="InterPro" id="IPR032711">
    <property type="entry name" value="SoxY"/>
</dbReference>
<evidence type="ECO:0000313" key="4">
    <source>
        <dbReference type="Proteomes" id="UP001501588"/>
    </source>
</evidence>
<proteinExistence type="predicted"/>
<reference evidence="3 4" key="1">
    <citation type="journal article" date="2019" name="Int. J. Syst. Evol. Microbiol.">
        <title>The Global Catalogue of Microorganisms (GCM) 10K type strain sequencing project: providing services to taxonomists for standard genome sequencing and annotation.</title>
        <authorList>
            <consortium name="The Broad Institute Genomics Platform"/>
            <consortium name="The Broad Institute Genome Sequencing Center for Infectious Disease"/>
            <person name="Wu L."/>
            <person name="Ma J."/>
        </authorList>
    </citation>
    <scope>NUCLEOTIDE SEQUENCE [LARGE SCALE GENOMIC DNA]</scope>
    <source>
        <strain evidence="3 4">JCM 9933</strain>
    </source>
</reference>
<keyword evidence="4" id="KW-1185">Reference proteome</keyword>
<dbReference type="InterPro" id="IPR016568">
    <property type="entry name" value="Sulphur_oxidation_SoxY"/>
</dbReference>
<dbReference type="PIRSF" id="PIRSF010312">
    <property type="entry name" value="Sulphur_oxidation_SoxY"/>
    <property type="match status" value="1"/>
</dbReference>
<dbReference type="EMBL" id="BAAAFZ010000017">
    <property type="protein sequence ID" value="GAA0578875.1"/>
    <property type="molecule type" value="Genomic_DNA"/>
</dbReference>
<gene>
    <name evidence="3" type="primary">soxY</name>
    <name evidence="3" type="ORF">GCM10009416_16680</name>
</gene>
<evidence type="ECO:0000313" key="3">
    <source>
        <dbReference type="EMBL" id="GAA0578875.1"/>
    </source>
</evidence>
<dbReference type="RefSeq" id="WP_343894763.1">
    <property type="nucleotide sequence ID" value="NZ_BAAAFZ010000017.1"/>
</dbReference>
<keyword evidence="1" id="KW-0732">Signal</keyword>
<feature type="chain" id="PRO_5047164610" evidence="1">
    <location>
        <begin position="31"/>
        <end position="152"/>
    </location>
</feature>
<dbReference type="Pfam" id="PF13501">
    <property type="entry name" value="SoxY"/>
    <property type="match status" value="1"/>
</dbReference>
<feature type="domain" description="Ig-like SoxY" evidence="2">
    <location>
        <begin position="42"/>
        <end position="150"/>
    </location>
</feature>
<dbReference type="Proteomes" id="UP001501588">
    <property type="component" value="Unassembled WGS sequence"/>
</dbReference>
<evidence type="ECO:0000259" key="2">
    <source>
        <dbReference type="Pfam" id="PF13501"/>
    </source>
</evidence>